<sequence>MPPDRLYLLASLHPTPDDALDAHLKRLEDALAPLAALDAGPTSLKERAPWSDTPLTERPDTPNTPLTTEAALANAPHAHQGFFALPRVLSDDS</sequence>
<dbReference type="AlphaFoldDB" id="A0A328CCR2"/>
<dbReference type="GO" id="GO:0016740">
    <property type="term" value="F:transferase activity"/>
    <property type="evidence" value="ECO:0007669"/>
    <property type="project" value="UniProtKB-KW"/>
</dbReference>
<dbReference type="InterPro" id="IPR036113">
    <property type="entry name" value="Asp/Glu-ADT_sf_sub_c"/>
</dbReference>
<reference evidence="2 3" key="1">
    <citation type="submission" date="2018-05" db="EMBL/GenBank/DDBJ databases">
        <title>Lujinxingia marina gen. nov. sp. nov., a new facultative anaerobic member of the class Deltaproteobacteria, and proposal of Lujinxingaceae fam. nov.</title>
        <authorList>
            <person name="Li C.-M."/>
        </authorList>
    </citation>
    <scope>NUCLEOTIDE SEQUENCE [LARGE SCALE GENOMIC DNA]</scope>
    <source>
        <strain evidence="2 3">B210</strain>
    </source>
</reference>
<dbReference type="OrthoDB" id="9794326at2"/>
<evidence type="ECO:0000256" key="1">
    <source>
        <dbReference type="SAM" id="MobiDB-lite"/>
    </source>
</evidence>
<name>A0A328CCR2_9DELT</name>
<dbReference type="GO" id="GO:0006450">
    <property type="term" value="P:regulation of translational fidelity"/>
    <property type="evidence" value="ECO:0007669"/>
    <property type="project" value="InterPro"/>
</dbReference>
<evidence type="ECO:0000313" key="3">
    <source>
        <dbReference type="Proteomes" id="UP000249169"/>
    </source>
</evidence>
<keyword evidence="2" id="KW-0808">Transferase</keyword>
<accession>A0A328CCR2</accession>
<proteinExistence type="predicted"/>
<gene>
    <name evidence="2" type="ORF">DL240_07455</name>
</gene>
<protein>
    <submittedName>
        <fullName evidence="2">Asp-tRNA(Asn)/Glu-tRNA(Gln) amidotransferase GatCAB subunit C</fullName>
    </submittedName>
</protein>
<dbReference type="Proteomes" id="UP000249169">
    <property type="component" value="Unassembled WGS sequence"/>
</dbReference>
<dbReference type="SUPFAM" id="SSF141000">
    <property type="entry name" value="Glu-tRNAGln amidotransferase C subunit"/>
    <property type="match status" value="1"/>
</dbReference>
<dbReference type="EMBL" id="QHKO01000002">
    <property type="protein sequence ID" value="RAL23977.1"/>
    <property type="molecule type" value="Genomic_DNA"/>
</dbReference>
<keyword evidence="3" id="KW-1185">Reference proteome</keyword>
<feature type="region of interest" description="Disordered" evidence="1">
    <location>
        <begin position="37"/>
        <end position="64"/>
    </location>
</feature>
<feature type="compositionally biased region" description="Basic and acidic residues" evidence="1">
    <location>
        <begin position="44"/>
        <end position="60"/>
    </location>
</feature>
<organism evidence="2 3">
    <name type="scientific">Lujinxingia litoralis</name>
    <dbReference type="NCBI Taxonomy" id="2211119"/>
    <lineage>
        <taxon>Bacteria</taxon>
        <taxon>Deltaproteobacteria</taxon>
        <taxon>Bradymonadales</taxon>
        <taxon>Lujinxingiaceae</taxon>
        <taxon>Lujinxingia</taxon>
    </lineage>
</organism>
<dbReference type="RefSeq" id="WP_111729231.1">
    <property type="nucleotide sequence ID" value="NZ_QHKO01000002.1"/>
</dbReference>
<evidence type="ECO:0000313" key="2">
    <source>
        <dbReference type="EMBL" id="RAL23977.1"/>
    </source>
</evidence>
<comment type="caution">
    <text evidence="2">The sequence shown here is derived from an EMBL/GenBank/DDBJ whole genome shotgun (WGS) entry which is preliminary data.</text>
</comment>